<sequence length="658" mass="74483">MPPLVYKPLSQETSEIRILWLLPGSGTSPIEVRLEHVPFESAGQLQYEAISYAWGPPEDPGTINMKTTSSDIISTLSIRRNLYEGLQQLRLEDGERALWADAICINQHDLEERGQQVERMAEIYKTAKQVVVWLGRADDAAGIAIRLFNKIASNVEFESQSDRIVCRSPAEEDHWANLELPLPFDHTEWAAMRSFTSRPWFSRLWVWQEIVQEEVVFMCGRYQLSKAIMELVATTVSRKLKEPLKVDVINQCADITKILMTSALLTLQSYIDMTEEAQCSDPRDRIYALRGLVSPSECIRDLAPDYTKSSIALYRDVVLKYLSAAGELNLLSECSTRRHLSFSDTSSIPTWIPDFSRPALTRLIFGARSCWMSTAHAAVLSYGERLRTKGIVFAAVASTEPTTIDTENEWTVATALAIQRLCTPRIQETYMNGQTMSEVLCRILTANFMTDVWATHPNPEAPDIVEAEEYLHLLCDRPQSVGHALSSQQSSFLKDVYIALRNRTFFTTTDGYIGVAPESTRAGDEICIILGCQTPLVLRSDGRGNREIFGKCYVHGIMEGESLLGPLPNGWRRANKYSRQHGADWPVFVHNETGQLMTEDPRLGDLPPGWKRESWDRDHYVRYVREDGVKPEFPDKDPRMTCEALEARGVKFEDIVIS</sequence>
<gene>
    <name evidence="2" type="ORF">OHK93_001579</name>
</gene>
<organism evidence="2 3">
    <name type="scientific">Ramalina farinacea</name>
    <dbReference type="NCBI Taxonomy" id="258253"/>
    <lineage>
        <taxon>Eukaryota</taxon>
        <taxon>Fungi</taxon>
        <taxon>Dikarya</taxon>
        <taxon>Ascomycota</taxon>
        <taxon>Pezizomycotina</taxon>
        <taxon>Lecanoromycetes</taxon>
        <taxon>OSLEUM clade</taxon>
        <taxon>Lecanoromycetidae</taxon>
        <taxon>Lecanorales</taxon>
        <taxon>Lecanorineae</taxon>
        <taxon>Ramalinaceae</taxon>
        <taxon>Ramalina</taxon>
    </lineage>
</organism>
<comment type="caution">
    <text evidence="2">The sequence shown here is derived from an EMBL/GenBank/DDBJ whole genome shotgun (WGS) entry which is preliminary data.</text>
</comment>
<reference evidence="2" key="1">
    <citation type="journal article" date="2023" name="Genome Biol. Evol.">
        <title>First Whole Genome Sequence and Flow Cytometry Genome Size Data for the Lichen-Forming Fungus Ramalina farinacea (Ascomycota).</title>
        <authorList>
            <person name="Llewellyn T."/>
            <person name="Mian S."/>
            <person name="Hill R."/>
            <person name="Leitch I.J."/>
            <person name="Gaya E."/>
        </authorList>
    </citation>
    <scope>NUCLEOTIDE SEQUENCE</scope>
    <source>
        <strain evidence="2">LIQ254RAFAR</strain>
    </source>
</reference>
<dbReference type="EMBL" id="JAPUFD010000011">
    <property type="protein sequence ID" value="MDI1490377.1"/>
    <property type="molecule type" value="Genomic_DNA"/>
</dbReference>
<protein>
    <recommendedName>
        <fullName evidence="1">Heterokaryon incompatibility domain-containing protein</fullName>
    </recommendedName>
</protein>
<dbReference type="Pfam" id="PF26639">
    <property type="entry name" value="Het-6_barrel"/>
    <property type="match status" value="1"/>
</dbReference>
<name>A0AA43QPV2_9LECA</name>
<feature type="domain" description="Heterokaryon incompatibility" evidence="1">
    <location>
        <begin position="47"/>
        <end position="209"/>
    </location>
</feature>
<dbReference type="Pfam" id="PF06985">
    <property type="entry name" value="HET"/>
    <property type="match status" value="1"/>
</dbReference>
<dbReference type="PANTHER" id="PTHR24148:SF73">
    <property type="entry name" value="HET DOMAIN PROTEIN (AFU_ORTHOLOGUE AFUA_8G01020)"/>
    <property type="match status" value="1"/>
</dbReference>
<dbReference type="InterPro" id="IPR010730">
    <property type="entry name" value="HET"/>
</dbReference>
<evidence type="ECO:0000259" key="1">
    <source>
        <dbReference type="Pfam" id="PF06985"/>
    </source>
</evidence>
<proteinExistence type="predicted"/>
<dbReference type="PANTHER" id="PTHR24148">
    <property type="entry name" value="ANKYRIN REPEAT DOMAIN-CONTAINING PROTEIN 39 HOMOLOG-RELATED"/>
    <property type="match status" value="1"/>
</dbReference>
<keyword evidence="3" id="KW-1185">Reference proteome</keyword>
<accession>A0AA43QPV2</accession>
<evidence type="ECO:0000313" key="3">
    <source>
        <dbReference type="Proteomes" id="UP001161017"/>
    </source>
</evidence>
<evidence type="ECO:0000313" key="2">
    <source>
        <dbReference type="EMBL" id="MDI1490377.1"/>
    </source>
</evidence>
<dbReference type="InterPro" id="IPR052895">
    <property type="entry name" value="HetReg/Transcr_Mod"/>
</dbReference>
<dbReference type="AlphaFoldDB" id="A0AA43QPV2"/>
<dbReference type="Proteomes" id="UP001161017">
    <property type="component" value="Unassembled WGS sequence"/>
</dbReference>